<name>A0ABD1KJE4_9TELE</name>
<proteinExistence type="predicted"/>
<evidence type="ECO:0000313" key="2">
    <source>
        <dbReference type="Proteomes" id="UP001591681"/>
    </source>
</evidence>
<reference evidence="1 2" key="1">
    <citation type="submission" date="2024-09" db="EMBL/GenBank/DDBJ databases">
        <title>A chromosome-level genome assembly of Gray's grenadier anchovy, Coilia grayii.</title>
        <authorList>
            <person name="Fu Z."/>
        </authorList>
    </citation>
    <scope>NUCLEOTIDE SEQUENCE [LARGE SCALE GENOMIC DNA]</scope>
    <source>
        <strain evidence="1">G4</strain>
        <tissue evidence="1">Muscle</tissue>
    </source>
</reference>
<evidence type="ECO:0000313" key="1">
    <source>
        <dbReference type="EMBL" id="KAL2099203.1"/>
    </source>
</evidence>
<organism evidence="1 2">
    <name type="scientific">Coilia grayii</name>
    <name type="common">Gray's grenadier anchovy</name>
    <dbReference type="NCBI Taxonomy" id="363190"/>
    <lineage>
        <taxon>Eukaryota</taxon>
        <taxon>Metazoa</taxon>
        <taxon>Chordata</taxon>
        <taxon>Craniata</taxon>
        <taxon>Vertebrata</taxon>
        <taxon>Euteleostomi</taxon>
        <taxon>Actinopterygii</taxon>
        <taxon>Neopterygii</taxon>
        <taxon>Teleostei</taxon>
        <taxon>Clupei</taxon>
        <taxon>Clupeiformes</taxon>
        <taxon>Clupeoidei</taxon>
        <taxon>Engraulidae</taxon>
        <taxon>Coilinae</taxon>
        <taxon>Coilia</taxon>
    </lineage>
</organism>
<protein>
    <submittedName>
        <fullName evidence="1">Uncharacterized protein</fullName>
    </submittedName>
</protein>
<dbReference type="Proteomes" id="UP001591681">
    <property type="component" value="Unassembled WGS sequence"/>
</dbReference>
<gene>
    <name evidence="1" type="ORF">ACEWY4_005683</name>
</gene>
<keyword evidence="2" id="KW-1185">Reference proteome</keyword>
<dbReference type="EMBL" id="JBHFQA010000005">
    <property type="protein sequence ID" value="KAL2099203.1"/>
    <property type="molecule type" value="Genomic_DNA"/>
</dbReference>
<sequence>MSPASHSGPKDTCVVETDQSVKTYSDIMCDMKQFTVPILDLDSFLAAKVKLRQEGLLDAQLKSNLEHVTRLLDSMPAAKRRDVSLLVEGERQLIRFTAGTPGLHYTVRQGAAGPELLQRVQAGPRLTRASITKTHFAGHRCRDDFESCMERAHQVVGTSEVGLVNVELKIACGELLLTYATSHPQATVEIRPQRRVNLGKALTLDKILEVKNSLEETGAMSRGLQACFQHLLANNSQYQGENNRIVLQSDGEMMELISGRRDYHSAQHYVFTGPDNQVQSHRVQDIDLWDDE</sequence>
<comment type="caution">
    <text evidence="1">The sequence shown here is derived from an EMBL/GenBank/DDBJ whole genome shotgun (WGS) entry which is preliminary data.</text>
</comment>
<accession>A0ABD1KJE4</accession>
<dbReference type="AlphaFoldDB" id="A0ABD1KJE4"/>